<accession>A0A7G9YLD8</accession>
<evidence type="ECO:0000256" key="5">
    <source>
        <dbReference type="ARBA" id="ARBA00023136"/>
    </source>
</evidence>
<feature type="transmembrane region" description="Helical" evidence="6">
    <location>
        <begin position="384"/>
        <end position="403"/>
    </location>
</feature>
<feature type="transmembrane region" description="Helical" evidence="6">
    <location>
        <begin position="289"/>
        <end position="308"/>
    </location>
</feature>
<feature type="transmembrane region" description="Helical" evidence="6">
    <location>
        <begin position="314"/>
        <end position="336"/>
    </location>
</feature>
<proteinExistence type="predicted"/>
<gene>
    <name evidence="7" type="primary">aglR</name>
    <name evidence="7" type="ORF">IMBEDNDK_00032</name>
</gene>
<sequence length="480" mass="53135">MIKQKVQQETITNIGVSIAITIIGFLSTMYFAHTLGSETLGMYYIFLSVYGVLNLFCDSGFGGATIKRISEGKEQGEYWTGAVLVRIIVYAIIVTTILIFKDYFNNLIGIDATNILIVTIALSSFASFFSHVIIGLDHIRISALAGLVNSAGRTLIQVSLVFFGWQFFGLIYGYIFGMISAIAVVLYYSIRYDIRVKPKMCQYRHIRSLFSYAAFTFLNGVGGTIFEYADVMIIGIFLLKGDAGIYGVIWSFSSISLFISSAMVSTMFPKISRWSTDGNWKEVETSFGMALTYSLIIAVPILFGGILLGGDLLYYAYGVSFAGGAFTLTIILLMRVFQVSSTLTMQYLQGIDHPDIVFRVISFTATLNIILNWFLIQWHGIEGAAVATLVTTLLTLILGYRYLKKFIALKVDWKGIRAIVSASIIMVGVIYALMGIFVADSVLEVLAEVGIGAIVYGVVLIGLNKNIRDELWTLRRIKLI</sequence>
<organism evidence="7">
    <name type="scientific">Candidatus Methanogaster sp. ANME-2c ERB4</name>
    <dbReference type="NCBI Taxonomy" id="2759911"/>
    <lineage>
        <taxon>Archaea</taxon>
        <taxon>Methanobacteriati</taxon>
        <taxon>Methanobacteriota</taxon>
        <taxon>Stenosarchaea group</taxon>
        <taxon>Methanomicrobia</taxon>
        <taxon>Methanosarcinales</taxon>
        <taxon>ANME-2 cluster</taxon>
        <taxon>Candidatus Methanogasteraceae</taxon>
        <taxon>Candidatus Methanogaster</taxon>
    </lineage>
</organism>
<dbReference type="GO" id="GO:0005886">
    <property type="term" value="C:plasma membrane"/>
    <property type="evidence" value="ECO:0007669"/>
    <property type="project" value="UniProtKB-SubCell"/>
</dbReference>
<evidence type="ECO:0000256" key="4">
    <source>
        <dbReference type="ARBA" id="ARBA00022989"/>
    </source>
</evidence>
<dbReference type="InterPro" id="IPR050833">
    <property type="entry name" value="Poly_Biosynth_Transport"/>
</dbReference>
<evidence type="ECO:0000256" key="1">
    <source>
        <dbReference type="ARBA" id="ARBA00004651"/>
    </source>
</evidence>
<evidence type="ECO:0000256" key="6">
    <source>
        <dbReference type="SAM" id="Phobius"/>
    </source>
</evidence>
<feature type="transmembrane region" description="Helical" evidence="6">
    <location>
        <begin position="112"/>
        <end position="134"/>
    </location>
</feature>
<dbReference type="PANTHER" id="PTHR30250">
    <property type="entry name" value="PST FAMILY PREDICTED COLANIC ACID TRANSPORTER"/>
    <property type="match status" value="1"/>
</dbReference>
<feature type="transmembrane region" description="Helical" evidence="6">
    <location>
        <begin position="43"/>
        <end position="66"/>
    </location>
</feature>
<dbReference type="EMBL" id="MT631362">
    <property type="protein sequence ID" value="QNO48822.1"/>
    <property type="molecule type" value="Genomic_DNA"/>
</dbReference>
<keyword evidence="4 6" id="KW-1133">Transmembrane helix</keyword>
<dbReference type="AlphaFoldDB" id="A0A7G9YLD8"/>
<name>A0A7G9YLD8_9EURY</name>
<dbReference type="InterPro" id="IPR002797">
    <property type="entry name" value="Polysacc_synth"/>
</dbReference>
<keyword evidence="3 6" id="KW-0812">Transmembrane</keyword>
<feature type="transmembrane region" description="Helical" evidence="6">
    <location>
        <begin position="445"/>
        <end position="463"/>
    </location>
</feature>
<comment type="subcellular location">
    <subcellularLocation>
        <location evidence="1">Cell membrane</location>
        <topology evidence="1">Multi-pass membrane protein</topology>
    </subcellularLocation>
</comment>
<feature type="transmembrane region" description="Helical" evidence="6">
    <location>
        <begin position="356"/>
        <end position="378"/>
    </location>
</feature>
<evidence type="ECO:0000256" key="3">
    <source>
        <dbReference type="ARBA" id="ARBA00022692"/>
    </source>
</evidence>
<dbReference type="PANTHER" id="PTHR30250:SF28">
    <property type="entry name" value="POLYSACCHARIDE BIOSYNTHESIS PROTEIN"/>
    <property type="match status" value="1"/>
</dbReference>
<keyword evidence="2" id="KW-1003">Cell membrane</keyword>
<keyword evidence="5 6" id="KW-0472">Membrane</keyword>
<feature type="transmembrane region" description="Helical" evidence="6">
    <location>
        <begin position="171"/>
        <end position="188"/>
    </location>
</feature>
<feature type="transmembrane region" description="Helical" evidence="6">
    <location>
        <begin position="209"/>
        <end position="239"/>
    </location>
</feature>
<feature type="transmembrane region" description="Helical" evidence="6">
    <location>
        <begin position="245"/>
        <end position="268"/>
    </location>
</feature>
<feature type="transmembrane region" description="Helical" evidence="6">
    <location>
        <begin position="141"/>
        <end position="165"/>
    </location>
</feature>
<evidence type="ECO:0000313" key="7">
    <source>
        <dbReference type="EMBL" id="QNO48822.1"/>
    </source>
</evidence>
<dbReference type="Pfam" id="PF01943">
    <property type="entry name" value="Polysacc_synt"/>
    <property type="match status" value="1"/>
</dbReference>
<feature type="transmembrane region" description="Helical" evidence="6">
    <location>
        <begin position="12"/>
        <end position="31"/>
    </location>
</feature>
<reference evidence="7" key="1">
    <citation type="submission" date="2020-06" db="EMBL/GenBank/DDBJ databases">
        <title>Unique genomic features of the anaerobic methanotrophic archaea.</title>
        <authorList>
            <person name="Chadwick G.L."/>
            <person name="Skennerton C.T."/>
            <person name="Laso-Perez R."/>
            <person name="Leu A.O."/>
            <person name="Speth D.R."/>
            <person name="Yu H."/>
            <person name="Morgan-Lang C."/>
            <person name="Hatzenpichler R."/>
            <person name="Goudeau D."/>
            <person name="Malmstrom R."/>
            <person name="Brazelton W.J."/>
            <person name="Woyke T."/>
            <person name="Hallam S.J."/>
            <person name="Tyson G.W."/>
            <person name="Wegener G."/>
            <person name="Boetius A."/>
            <person name="Orphan V."/>
        </authorList>
    </citation>
    <scope>NUCLEOTIDE SEQUENCE</scope>
</reference>
<feature type="transmembrane region" description="Helical" evidence="6">
    <location>
        <begin position="78"/>
        <end position="100"/>
    </location>
</feature>
<evidence type="ECO:0000256" key="2">
    <source>
        <dbReference type="ARBA" id="ARBA00022475"/>
    </source>
</evidence>
<protein>
    <submittedName>
        <fullName evidence="7">Putative flippase AglR</fullName>
    </submittedName>
</protein>
<feature type="transmembrane region" description="Helical" evidence="6">
    <location>
        <begin position="415"/>
        <end position="439"/>
    </location>
</feature>